<dbReference type="EMBL" id="ABYI02000029">
    <property type="protein sequence ID" value="EEG73248.1"/>
    <property type="molecule type" value="Genomic_DNA"/>
</dbReference>
<reference evidence="2" key="1">
    <citation type="submission" date="2009-02" db="EMBL/GenBank/DDBJ databases">
        <authorList>
            <person name="Fulton L."/>
            <person name="Clifton S."/>
            <person name="Fulton B."/>
            <person name="Xu J."/>
            <person name="Minx P."/>
            <person name="Pepin K.H."/>
            <person name="Johnson M."/>
            <person name="Bhonagiri V."/>
            <person name="Nash W.E."/>
            <person name="Mardis E.R."/>
            <person name="Wilson R.K."/>
        </authorList>
    </citation>
    <scope>NUCLEOTIDE SEQUENCE [LARGE SCALE GENOMIC DNA]</scope>
    <source>
        <strain evidence="2">DSM 15053</strain>
    </source>
</reference>
<gene>
    <name evidence="2" type="ORF">CLOHYLEM_06718</name>
</gene>
<keyword evidence="3" id="KW-1185">Reference proteome</keyword>
<proteinExistence type="predicted"/>
<feature type="region of interest" description="Disordered" evidence="1">
    <location>
        <begin position="1"/>
        <end position="30"/>
    </location>
</feature>
<protein>
    <submittedName>
        <fullName evidence="2">Uncharacterized protein</fullName>
    </submittedName>
</protein>
<evidence type="ECO:0000313" key="3">
    <source>
        <dbReference type="Proteomes" id="UP000004893"/>
    </source>
</evidence>
<dbReference type="RefSeq" id="WP_006444077.1">
    <property type="nucleotide sequence ID" value="NZ_CP036524.1"/>
</dbReference>
<organism evidence="2 3">
    <name type="scientific">[Clostridium] hylemonae DSM 15053</name>
    <dbReference type="NCBI Taxonomy" id="553973"/>
    <lineage>
        <taxon>Bacteria</taxon>
        <taxon>Bacillati</taxon>
        <taxon>Bacillota</taxon>
        <taxon>Clostridia</taxon>
        <taxon>Lachnospirales</taxon>
        <taxon>Lachnospiraceae</taxon>
    </lineage>
</organism>
<accession>C0C3Q6</accession>
<evidence type="ECO:0000313" key="2">
    <source>
        <dbReference type="EMBL" id="EEG73248.1"/>
    </source>
</evidence>
<reference evidence="2" key="2">
    <citation type="submission" date="2013-06" db="EMBL/GenBank/DDBJ databases">
        <title>Draft genome sequence of Clostridium hylemonae (DSM 15053).</title>
        <authorList>
            <person name="Sudarsanam P."/>
            <person name="Ley R."/>
            <person name="Guruge J."/>
            <person name="Turnbaugh P.J."/>
            <person name="Mahowald M."/>
            <person name="Liep D."/>
            <person name="Gordon J."/>
        </authorList>
    </citation>
    <scope>NUCLEOTIDE SEQUENCE</scope>
    <source>
        <strain evidence="2">DSM 15053</strain>
    </source>
</reference>
<dbReference type="STRING" id="553973.CLOHYLEM_06718"/>
<dbReference type="Proteomes" id="UP000004893">
    <property type="component" value="Unassembled WGS sequence"/>
</dbReference>
<name>C0C3Q6_9FIRM</name>
<comment type="caution">
    <text evidence="2">The sequence shown here is derived from an EMBL/GenBank/DDBJ whole genome shotgun (WGS) entry which is preliminary data.</text>
</comment>
<dbReference type="AlphaFoldDB" id="C0C3Q6"/>
<sequence>MLDKKSDYALNASLRPGNGTPGRDRGNLPEINFSAEGVVKNSQYGIVIYME</sequence>
<evidence type="ECO:0000256" key="1">
    <source>
        <dbReference type="SAM" id="MobiDB-lite"/>
    </source>
</evidence>
<dbReference type="HOGENOM" id="CLU_3097362_0_0_9"/>